<keyword evidence="2" id="KW-1185">Reference proteome</keyword>
<name>A0A834ME21_RHYFE</name>
<comment type="caution">
    <text evidence="1">The sequence shown here is derived from an EMBL/GenBank/DDBJ whole genome shotgun (WGS) entry which is preliminary data.</text>
</comment>
<reference evidence="1" key="1">
    <citation type="submission" date="2020-08" db="EMBL/GenBank/DDBJ databases">
        <title>Genome sequencing and assembly of the red palm weevil Rhynchophorus ferrugineus.</title>
        <authorList>
            <person name="Dias G.B."/>
            <person name="Bergman C.M."/>
            <person name="Manee M."/>
        </authorList>
    </citation>
    <scope>NUCLEOTIDE SEQUENCE</scope>
    <source>
        <strain evidence="1">AA-2017</strain>
        <tissue evidence="1">Whole larva</tissue>
    </source>
</reference>
<organism evidence="1 2">
    <name type="scientific">Rhynchophorus ferrugineus</name>
    <name type="common">Red palm weevil</name>
    <name type="synonym">Curculio ferrugineus</name>
    <dbReference type="NCBI Taxonomy" id="354439"/>
    <lineage>
        <taxon>Eukaryota</taxon>
        <taxon>Metazoa</taxon>
        <taxon>Ecdysozoa</taxon>
        <taxon>Arthropoda</taxon>
        <taxon>Hexapoda</taxon>
        <taxon>Insecta</taxon>
        <taxon>Pterygota</taxon>
        <taxon>Neoptera</taxon>
        <taxon>Endopterygota</taxon>
        <taxon>Coleoptera</taxon>
        <taxon>Polyphaga</taxon>
        <taxon>Cucujiformia</taxon>
        <taxon>Curculionidae</taxon>
        <taxon>Dryophthorinae</taxon>
        <taxon>Rhynchophorus</taxon>
    </lineage>
</organism>
<gene>
    <name evidence="1" type="ORF">GWI33_008646</name>
</gene>
<dbReference type="EMBL" id="JAACXV010000404">
    <property type="protein sequence ID" value="KAF7278296.1"/>
    <property type="molecule type" value="Genomic_DNA"/>
</dbReference>
<proteinExistence type="predicted"/>
<evidence type="ECO:0000313" key="2">
    <source>
        <dbReference type="Proteomes" id="UP000625711"/>
    </source>
</evidence>
<protein>
    <submittedName>
        <fullName evidence="1">Uncharacterized protein</fullName>
    </submittedName>
</protein>
<dbReference type="Proteomes" id="UP000625711">
    <property type="component" value="Unassembled WGS sequence"/>
</dbReference>
<dbReference type="OrthoDB" id="6819596at2759"/>
<sequence length="86" mass="9443">MEAPLGVALSQSMDSVNTNNGEEEVKLKGFVKNTFKFELSCSILNQIKIVKLLNYGEITITTGNLLASWVVKWFSVLLVPLLGISV</sequence>
<evidence type="ECO:0000313" key="1">
    <source>
        <dbReference type="EMBL" id="KAF7278296.1"/>
    </source>
</evidence>
<accession>A0A834ME21</accession>
<dbReference type="AlphaFoldDB" id="A0A834ME21"/>